<proteinExistence type="predicted"/>
<protein>
    <recommendedName>
        <fullName evidence="4">Tetratricopeptide repeat protein</fullName>
    </recommendedName>
</protein>
<dbReference type="Proteomes" id="UP000316714">
    <property type="component" value="Unassembled WGS sequence"/>
</dbReference>
<dbReference type="Gene3D" id="1.25.40.10">
    <property type="entry name" value="Tetratricopeptide repeat domain"/>
    <property type="match status" value="1"/>
</dbReference>
<dbReference type="EMBL" id="SIHJ01000001">
    <property type="protein sequence ID" value="TWT37880.1"/>
    <property type="molecule type" value="Genomic_DNA"/>
</dbReference>
<dbReference type="InterPro" id="IPR011990">
    <property type="entry name" value="TPR-like_helical_dom_sf"/>
</dbReference>
<evidence type="ECO:0000313" key="2">
    <source>
        <dbReference type="EMBL" id="TWT37880.1"/>
    </source>
</evidence>
<organism evidence="2 3">
    <name type="scientific">Posidoniimonas corsicana</name>
    <dbReference type="NCBI Taxonomy" id="1938618"/>
    <lineage>
        <taxon>Bacteria</taxon>
        <taxon>Pseudomonadati</taxon>
        <taxon>Planctomycetota</taxon>
        <taxon>Planctomycetia</taxon>
        <taxon>Pirellulales</taxon>
        <taxon>Lacipirellulaceae</taxon>
        <taxon>Posidoniimonas</taxon>
    </lineage>
</organism>
<dbReference type="SUPFAM" id="SSF48452">
    <property type="entry name" value="TPR-like"/>
    <property type="match status" value="1"/>
</dbReference>
<comment type="caution">
    <text evidence="2">The sequence shown here is derived from an EMBL/GenBank/DDBJ whole genome shotgun (WGS) entry which is preliminary data.</text>
</comment>
<dbReference type="AlphaFoldDB" id="A0A5C5VIY3"/>
<keyword evidence="3" id="KW-1185">Reference proteome</keyword>
<evidence type="ECO:0000256" key="1">
    <source>
        <dbReference type="SAM" id="SignalP"/>
    </source>
</evidence>
<reference evidence="2 3" key="1">
    <citation type="submission" date="2019-02" db="EMBL/GenBank/DDBJ databases">
        <title>Deep-cultivation of Planctomycetes and their phenomic and genomic characterization uncovers novel biology.</title>
        <authorList>
            <person name="Wiegand S."/>
            <person name="Jogler M."/>
            <person name="Boedeker C."/>
            <person name="Pinto D."/>
            <person name="Vollmers J."/>
            <person name="Rivas-Marin E."/>
            <person name="Kohn T."/>
            <person name="Peeters S.H."/>
            <person name="Heuer A."/>
            <person name="Rast P."/>
            <person name="Oberbeckmann S."/>
            <person name="Bunk B."/>
            <person name="Jeske O."/>
            <person name="Meyerdierks A."/>
            <person name="Storesund J.E."/>
            <person name="Kallscheuer N."/>
            <person name="Luecker S."/>
            <person name="Lage O.M."/>
            <person name="Pohl T."/>
            <person name="Merkel B.J."/>
            <person name="Hornburger P."/>
            <person name="Mueller R.-W."/>
            <person name="Bruemmer F."/>
            <person name="Labrenz M."/>
            <person name="Spormann A.M."/>
            <person name="Op Den Camp H."/>
            <person name="Overmann J."/>
            <person name="Amann R."/>
            <person name="Jetten M.S.M."/>
            <person name="Mascher T."/>
            <person name="Medema M.H."/>
            <person name="Devos D.P."/>
            <person name="Kaster A.-K."/>
            <person name="Ovreas L."/>
            <person name="Rohde M."/>
            <person name="Galperin M.Y."/>
            <person name="Jogler C."/>
        </authorList>
    </citation>
    <scope>NUCLEOTIDE SEQUENCE [LARGE SCALE GENOMIC DNA]</scope>
    <source>
        <strain evidence="2 3">KOR34</strain>
    </source>
</reference>
<evidence type="ECO:0008006" key="4">
    <source>
        <dbReference type="Google" id="ProtNLM"/>
    </source>
</evidence>
<feature type="signal peptide" evidence="1">
    <location>
        <begin position="1"/>
        <end position="22"/>
    </location>
</feature>
<gene>
    <name evidence="2" type="ORF">KOR34_28460</name>
</gene>
<name>A0A5C5VIY3_9BACT</name>
<feature type="chain" id="PRO_5023059771" description="Tetratricopeptide repeat protein" evidence="1">
    <location>
        <begin position="23"/>
        <end position="473"/>
    </location>
</feature>
<keyword evidence="1" id="KW-0732">Signal</keyword>
<evidence type="ECO:0000313" key="3">
    <source>
        <dbReference type="Proteomes" id="UP000316714"/>
    </source>
</evidence>
<accession>A0A5C5VIY3</accession>
<sequence length="473" mass="50989" precursor="true">MDRLPVTRCVLVVLLTAAAAWAEDAASVRVEILVSDAEKLYRGKRPKQAVAKYDQASALAFTEGASGRAFELSRTAAAILQSVGEEAEAGQRLRRLAIANGTHPDAGATHRAAIACLAKSADADPQSYEEALREHIDNWPDAKSTPAIEGRLISWLASQRRWAELLPMLESVAVDDPRFPDAAGLYADAVIGVRRQGDAAELLRRATGQLQPSITGDDNRWPDEWTPHQRAAALGLARIHLAYGDAGPQYPYRLLAAAVSGRPASDAQWRSVAVPLLVEAAVAAGHPEQAAAAAADLPADNSPALRRLVGFLEARLRESSADESAAKLLLTATRDASRDDAPGWLRRGRAAALAASGEHEAAQELLASLDEESRAGPDYDRLSALALAGKTDADSRRRAVRLWRRVESRQQPGSQGWHEARLARIELLAQLGRRDEARKLLSLTAALYPPPKLAAQAELRTRLQRELGQGAKK</sequence>